<reference evidence="1 2" key="1">
    <citation type="journal article" date="2016" name="Nat. Commun.">
        <title>Thousands of microbial genomes shed light on interconnected biogeochemical processes in an aquifer system.</title>
        <authorList>
            <person name="Anantharaman K."/>
            <person name="Brown C.T."/>
            <person name="Hug L.A."/>
            <person name="Sharon I."/>
            <person name="Castelle C.J."/>
            <person name="Probst A.J."/>
            <person name="Thomas B.C."/>
            <person name="Singh A."/>
            <person name="Wilkins M.J."/>
            <person name="Karaoz U."/>
            <person name="Brodie E.L."/>
            <person name="Williams K.H."/>
            <person name="Hubbard S.S."/>
            <person name="Banfield J.F."/>
        </authorList>
    </citation>
    <scope>NUCLEOTIDE SEQUENCE [LARGE SCALE GENOMIC DNA]</scope>
</reference>
<sequence>MWKSGRLGHLADDAEQYVRRVGTLDTESDRRGGFICIRGLEVDSYIFGMPIGEINPEKREKYELFAEEKMRRLMKNPSHFSSWQTRNPEEGKWGGAIRLPQCLLSFSGLPELLDEAFMVGLAYRSDLIGRTEAHIICTASNNRFLRDVLTMISR</sequence>
<accession>A0A1F6DGF5</accession>
<dbReference type="AlphaFoldDB" id="A0A1F6DGF5"/>
<proteinExistence type="predicted"/>
<comment type="caution">
    <text evidence="1">The sequence shown here is derived from an EMBL/GenBank/DDBJ whole genome shotgun (WGS) entry which is preliminary data.</text>
</comment>
<evidence type="ECO:0000313" key="1">
    <source>
        <dbReference type="EMBL" id="OGG60410.1"/>
    </source>
</evidence>
<dbReference type="EMBL" id="MFLA01000010">
    <property type="protein sequence ID" value="OGG60410.1"/>
    <property type="molecule type" value="Genomic_DNA"/>
</dbReference>
<organism evidence="1 2">
    <name type="scientific">Candidatus Kaiserbacteria bacterium RIFCSPHIGHO2_01_FULL_56_24</name>
    <dbReference type="NCBI Taxonomy" id="1798487"/>
    <lineage>
        <taxon>Bacteria</taxon>
        <taxon>Candidatus Kaiseribacteriota</taxon>
    </lineage>
</organism>
<dbReference type="Proteomes" id="UP000176377">
    <property type="component" value="Unassembled WGS sequence"/>
</dbReference>
<gene>
    <name evidence="1" type="ORF">A2765_03095</name>
</gene>
<evidence type="ECO:0000313" key="2">
    <source>
        <dbReference type="Proteomes" id="UP000176377"/>
    </source>
</evidence>
<name>A0A1F6DGF5_9BACT</name>
<protein>
    <submittedName>
        <fullName evidence="1">Uncharacterized protein</fullName>
    </submittedName>
</protein>